<accession>A0ABY7D713</accession>
<dbReference type="InterPro" id="IPR053041">
    <property type="entry name" value="Transglut-like_Superfamily_Mod"/>
</dbReference>
<sequence length="749" mass="86074">MSGLHSYDEDKVSFHYIDEHAKKASAEHADSMLKLVEYLRDLYKQDPDSDLYLARAILVWISDNKATRKGGDEAKGKADNTPRGCMALLQKSEFEIFRKLFDTASIKYEVVEGLVKNIRYRAGDRQCATNRGQRHGDETTLEKDGTALTNHQTGNAGQITSIVNDFWFCTRPDIFITRCFPNDPTFQLLPQSSQLKPKEFFDLPDLRQEFFTRKFALLSKKTCCLASENGECNIALTSKDDSSNNLEFSYELVLHESGIQNREEANMIKNKSKRLVLPQVKHDHGDTFIFDVRCPYKGDYWLRLKVGFHNSEEKFKCCEFKISCSEPNKEWKVFPPSHGLEVFGFGPKAADAGLIEPSVDTAKIAVKPRSCTETIKDIEKRKVKVNACIPQKGEYSLIINANTANGSPQQEQKKASKKAIACYFVTTDSDIDPEDENRKRTKRMKAVKKENKREMKENFKHNLETSLEIIKQELVDLEKKASLIKPRDPKTYKRVLHLDSSEKRALLSESGKRFLDNRRPDLEGKLVFAMRENGQFSITYLSTANENVIDIVLKCIRDFLAQNSLYMETLLLDRNVHRYIKLHQEEALKAISHSLNEEHVHIYLCQEPLLLVTGSRKGIHEATKRLQDLRMDLIQKHHAIYKDGAYEFFLSKEGQDRIEHIERACECVITIEGFEDKQDGTTETEAIAVAILGENEYLIDLAIGELETSDIRCSQAEYLQINDDAYKWRHLISDDAYEWRHLISDDAYE</sequence>
<dbReference type="PANTHER" id="PTHR47020:SF1">
    <property type="entry name" value="HILLARIN"/>
    <property type="match status" value="1"/>
</dbReference>
<name>A0ABY7D713_MYAAR</name>
<evidence type="ECO:0000259" key="1">
    <source>
        <dbReference type="Pfam" id="PF23265"/>
    </source>
</evidence>
<reference evidence="2" key="1">
    <citation type="submission" date="2022-11" db="EMBL/GenBank/DDBJ databases">
        <title>Centuries of genome instability and evolution in soft-shell clam transmissible cancer (bioRxiv).</title>
        <authorList>
            <person name="Hart S.F.M."/>
            <person name="Yonemitsu M.A."/>
            <person name="Giersch R.M."/>
            <person name="Beal B.F."/>
            <person name="Arriagada G."/>
            <person name="Davis B.W."/>
            <person name="Ostrander E.A."/>
            <person name="Goff S.P."/>
            <person name="Metzger M.J."/>
        </authorList>
    </citation>
    <scope>NUCLEOTIDE SEQUENCE</scope>
    <source>
        <strain evidence="2">MELC-2E11</strain>
        <tissue evidence="2">Siphon/mantle</tissue>
    </source>
</reference>
<evidence type="ECO:0000313" key="2">
    <source>
        <dbReference type="EMBL" id="WAQ93464.1"/>
    </source>
</evidence>
<dbReference type="Pfam" id="PF23265">
    <property type="entry name" value="Ig-like_KY"/>
    <property type="match status" value="1"/>
</dbReference>
<proteinExistence type="predicted"/>
<dbReference type="Proteomes" id="UP001164746">
    <property type="component" value="Chromosome 1"/>
</dbReference>
<dbReference type="PANTHER" id="PTHR47020">
    <property type="entry name" value="HILLARIN"/>
    <property type="match status" value="1"/>
</dbReference>
<feature type="non-terminal residue" evidence="2">
    <location>
        <position position="749"/>
    </location>
</feature>
<dbReference type="EMBL" id="CP111012">
    <property type="protein sequence ID" value="WAQ93464.1"/>
    <property type="molecule type" value="Genomic_DNA"/>
</dbReference>
<keyword evidence="3" id="KW-1185">Reference proteome</keyword>
<evidence type="ECO:0000313" key="3">
    <source>
        <dbReference type="Proteomes" id="UP001164746"/>
    </source>
</evidence>
<protein>
    <recommendedName>
        <fullName evidence="1">KY-like immunoglobulin-like domain-containing protein</fullName>
    </recommendedName>
</protein>
<feature type="domain" description="KY-like immunoglobulin-like" evidence="1">
    <location>
        <begin position="198"/>
        <end position="335"/>
    </location>
</feature>
<gene>
    <name evidence="2" type="ORF">MAR_005935</name>
</gene>
<dbReference type="InterPro" id="IPR056564">
    <property type="entry name" value="Ig-like_KY"/>
</dbReference>
<organism evidence="2 3">
    <name type="scientific">Mya arenaria</name>
    <name type="common">Soft-shell clam</name>
    <dbReference type="NCBI Taxonomy" id="6604"/>
    <lineage>
        <taxon>Eukaryota</taxon>
        <taxon>Metazoa</taxon>
        <taxon>Spiralia</taxon>
        <taxon>Lophotrochozoa</taxon>
        <taxon>Mollusca</taxon>
        <taxon>Bivalvia</taxon>
        <taxon>Autobranchia</taxon>
        <taxon>Heteroconchia</taxon>
        <taxon>Euheterodonta</taxon>
        <taxon>Imparidentia</taxon>
        <taxon>Neoheterodontei</taxon>
        <taxon>Myida</taxon>
        <taxon>Myoidea</taxon>
        <taxon>Myidae</taxon>
        <taxon>Mya</taxon>
    </lineage>
</organism>